<accession>A0A8H7Q775</accession>
<evidence type="ECO:0000313" key="6">
    <source>
        <dbReference type="EMBL" id="KAG2186585.1"/>
    </source>
</evidence>
<sequence>MRLTSSLKPVLWTSLAILSVANAESKSDSDSNLTCDSPIYCSGDLLKTVQLAKIYPDSKTFVDMPTKNPSDQVVSAFNAIGVNASHDAIQKFVTDNFWEAGKELQPVTLKVTENPKVLDKIDDATLKGWASDLNHYWANLTFEFNTTFLCDGCVSSTLPVSRRFVVPGGRFREFYYWDSYFVIVGLLVSELPEVAKDMIDNFLDFVDHYGFLPNGARIYYLNRSQPPFLTQMVKVYYESTKDEELLSRAIPILDKEYQFWQSNTSVEVKDPKTGQSYNLNHYNVENKSPRPESYYEDYQTVQNGTGYNQTQIESLYADLATGAETGWDYCARWTRNKEAASDDPNSYQILRTLDTRNVIPVDLNSLLWSMESNLAEWHASKKTKRAEKVSGNLSKWYQRKAKERLEAMEAVMWNEEHNSFYDFNLSSSAQNVDFTPAGYYPFWLGAVPEDIAKNYTILSHVFDEGNKTLNEYPGILTSSLHNTTLQWDLPNGWPPLNYIAIQAMVNVDKLIQKTKKKADSVDLLGLAKDLATRFVSSAFCGWYETGGSIPGILAQLPNETDTGHMFEKFNVENIGVAGSGGEYTVQAGFGWTNGVTFWAFDTFEGFVAPNCTTT</sequence>
<organism evidence="6 7">
    <name type="scientific">Umbelopsis vinacea</name>
    <dbReference type="NCBI Taxonomy" id="44442"/>
    <lineage>
        <taxon>Eukaryota</taxon>
        <taxon>Fungi</taxon>
        <taxon>Fungi incertae sedis</taxon>
        <taxon>Mucoromycota</taxon>
        <taxon>Mucoromycotina</taxon>
        <taxon>Umbelopsidomycetes</taxon>
        <taxon>Umbelopsidales</taxon>
        <taxon>Umbelopsidaceae</taxon>
        <taxon>Umbelopsis</taxon>
    </lineage>
</organism>
<dbReference type="PANTHER" id="PTHR23403">
    <property type="entry name" value="TREHALASE"/>
    <property type="match status" value="1"/>
</dbReference>
<keyword evidence="3 4" id="KW-0326">Glycosidase</keyword>
<dbReference type="PANTHER" id="PTHR23403:SF1">
    <property type="entry name" value="TREHALASE"/>
    <property type="match status" value="1"/>
</dbReference>
<dbReference type="AlphaFoldDB" id="A0A8H7Q775"/>
<dbReference type="Gene3D" id="1.50.10.10">
    <property type="match status" value="1"/>
</dbReference>
<evidence type="ECO:0000256" key="5">
    <source>
        <dbReference type="SAM" id="SignalP"/>
    </source>
</evidence>
<keyword evidence="5" id="KW-0732">Signal</keyword>
<feature type="chain" id="PRO_5034882179" description="Trehalase" evidence="5">
    <location>
        <begin position="24"/>
        <end position="614"/>
    </location>
</feature>
<dbReference type="EMBL" id="JAEPRA010000004">
    <property type="protein sequence ID" value="KAG2186585.1"/>
    <property type="molecule type" value="Genomic_DNA"/>
</dbReference>
<dbReference type="InterPro" id="IPR008928">
    <property type="entry name" value="6-hairpin_glycosidase_sf"/>
</dbReference>
<keyword evidence="2 4" id="KW-0378">Hydrolase</keyword>
<evidence type="ECO:0000256" key="1">
    <source>
        <dbReference type="ARBA" id="ARBA00005615"/>
    </source>
</evidence>
<dbReference type="OrthoDB" id="3542292at2759"/>
<proteinExistence type="inferred from homology"/>
<feature type="signal peptide" evidence="5">
    <location>
        <begin position="1"/>
        <end position="23"/>
    </location>
</feature>
<dbReference type="Pfam" id="PF01204">
    <property type="entry name" value="Trehalase"/>
    <property type="match status" value="1"/>
</dbReference>
<comment type="similarity">
    <text evidence="1 4">Belongs to the glycosyl hydrolase 37 family.</text>
</comment>
<protein>
    <recommendedName>
        <fullName evidence="4">Trehalase</fullName>
        <ecNumber evidence="4">3.2.1.28</ecNumber>
    </recommendedName>
    <alternativeName>
        <fullName evidence="4">Alpha-trehalose glucohydrolase</fullName>
    </alternativeName>
</protein>
<dbReference type="Proteomes" id="UP000612746">
    <property type="component" value="Unassembled WGS sequence"/>
</dbReference>
<name>A0A8H7Q775_9FUNG</name>
<dbReference type="GO" id="GO:0005993">
    <property type="term" value="P:trehalose catabolic process"/>
    <property type="evidence" value="ECO:0007669"/>
    <property type="project" value="TreeGrafter"/>
</dbReference>
<comment type="catalytic activity">
    <reaction evidence="4">
        <text>alpha,alpha-trehalose + H2O = alpha-D-glucose + beta-D-glucose</text>
        <dbReference type="Rhea" id="RHEA:32675"/>
        <dbReference type="ChEBI" id="CHEBI:15377"/>
        <dbReference type="ChEBI" id="CHEBI:15903"/>
        <dbReference type="ChEBI" id="CHEBI:16551"/>
        <dbReference type="ChEBI" id="CHEBI:17925"/>
        <dbReference type="EC" id="3.2.1.28"/>
    </reaction>
</comment>
<reference evidence="6" key="1">
    <citation type="submission" date="2020-12" db="EMBL/GenBank/DDBJ databases">
        <title>Metabolic potential, ecology and presence of endohyphal bacteria is reflected in genomic diversity of Mucoromycotina.</title>
        <authorList>
            <person name="Muszewska A."/>
            <person name="Okrasinska A."/>
            <person name="Steczkiewicz K."/>
            <person name="Drgas O."/>
            <person name="Orlowska M."/>
            <person name="Perlinska-Lenart U."/>
            <person name="Aleksandrzak-Piekarczyk T."/>
            <person name="Szatraj K."/>
            <person name="Zielenkiewicz U."/>
            <person name="Pilsyk S."/>
            <person name="Malc E."/>
            <person name="Mieczkowski P."/>
            <person name="Kruszewska J.S."/>
            <person name="Biernat P."/>
            <person name="Pawlowska J."/>
        </authorList>
    </citation>
    <scope>NUCLEOTIDE SEQUENCE</scope>
    <source>
        <strain evidence="6">WA0000051536</strain>
    </source>
</reference>
<comment type="caution">
    <text evidence="6">The sequence shown here is derived from an EMBL/GenBank/DDBJ whole genome shotgun (WGS) entry which is preliminary data.</text>
</comment>
<evidence type="ECO:0000313" key="7">
    <source>
        <dbReference type="Proteomes" id="UP000612746"/>
    </source>
</evidence>
<dbReference type="SUPFAM" id="SSF48208">
    <property type="entry name" value="Six-hairpin glycosidases"/>
    <property type="match status" value="1"/>
</dbReference>
<dbReference type="InterPro" id="IPR001661">
    <property type="entry name" value="Glyco_hydro_37"/>
</dbReference>
<dbReference type="InterPro" id="IPR018232">
    <property type="entry name" value="Glyco_hydro_37_CS"/>
</dbReference>
<evidence type="ECO:0000256" key="4">
    <source>
        <dbReference type="RuleBase" id="RU361180"/>
    </source>
</evidence>
<dbReference type="EC" id="3.2.1.28" evidence="4"/>
<evidence type="ECO:0000256" key="3">
    <source>
        <dbReference type="ARBA" id="ARBA00023295"/>
    </source>
</evidence>
<keyword evidence="7" id="KW-1185">Reference proteome</keyword>
<evidence type="ECO:0000256" key="2">
    <source>
        <dbReference type="ARBA" id="ARBA00022801"/>
    </source>
</evidence>
<gene>
    <name evidence="6" type="ORF">INT44_002809</name>
</gene>
<dbReference type="PROSITE" id="PS00927">
    <property type="entry name" value="TREHALASE_1"/>
    <property type="match status" value="1"/>
</dbReference>
<dbReference type="PROSITE" id="PS00928">
    <property type="entry name" value="TREHALASE_2"/>
    <property type="match status" value="1"/>
</dbReference>
<dbReference type="PRINTS" id="PR00744">
    <property type="entry name" value="GLHYDRLASE37"/>
</dbReference>
<dbReference type="InterPro" id="IPR012341">
    <property type="entry name" value="6hp_glycosidase-like_sf"/>
</dbReference>
<dbReference type="GO" id="GO:0004555">
    <property type="term" value="F:alpha,alpha-trehalase activity"/>
    <property type="evidence" value="ECO:0007669"/>
    <property type="project" value="UniProtKB-EC"/>
</dbReference>